<organism evidence="7 8">
    <name type="scientific">Chondromyces apiculatus DSM 436</name>
    <dbReference type="NCBI Taxonomy" id="1192034"/>
    <lineage>
        <taxon>Bacteria</taxon>
        <taxon>Pseudomonadati</taxon>
        <taxon>Myxococcota</taxon>
        <taxon>Polyangia</taxon>
        <taxon>Polyangiales</taxon>
        <taxon>Polyangiaceae</taxon>
        <taxon>Chondromyces</taxon>
    </lineage>
</organism>
<evidence type="ECO:0000313" key="7">
    <source>
        <dbReference type="EMBL" id="EYF04856.1"/>
    </source>
</evidence>
<keyword evidence="8" id="KW-1185">Reference proteome</keyword>
<evidence type="ECO:0000256" key="3">
    <source>
        <dbReference type="ARBA" id="ARBA00022801"/>
    </source>
</evidence>
<evidence type="ECO:0000256" key="1">
    <source>
        <dbReference type="ARBA" id="ARBA00006534"/>
    </source>
</evidence>
<keyword evidence="6" id="KW-0732">Signal</keyword>
<dbReference type="eggNOG" id="COG4242">
    <property type="taxonomic scope" value="Bacteria"/>
</dbReference>
<dbReference type="InterPro" id="IPR029062">
    <property type="entry name" value="Class_I_gatase-like"/>
</dbReference>
<keyword evidence="2" id="KW-0645">Protease</keyword>
<reference evidence="7 8" key="1">
    <citation type="submission" date="2013-05" db="EMBL/GenBank/DDBJ databases">
        <title>Genome assembly of Chondromyces apiculatus DSM 436.</title>
        <authorList>
            <person name="Sharma G."/>
            <person name="Khatri I."/>
            <person name="Kaur C."/>
            <person name="Mayilraj S."/>
            <person name="Subramanian S."/>
        </authorList>
    </citation>
    <scope>NUCLEOTIDE SEQUENCE [LARGE SCALE GENOMIC DNA]</scope>
    <source>
        <strain evidence="7 8">DSM 436</strain>
    </source>
</reference>
<feature type="signal peptide" evidence="6">
    <location>
        <begin position="1"/>
        <end position="26"/>
    </location>
</feature>
<evidence type="ECO:0000256" key="6">
    <source>
        <dbReference type="SAM" id="SignalP"/>
    </source>
</evidence>
<sequence>MHRSTALASLRPWLASLLALTLPCFAISCSSEDGGTGGSGNAGASGNEGGAGGAGAGGAGEGGAGGEGGGSDGAPPVPEDLVHYVTGNALDADVTPTGPALLLMGGSAEVIESLEWWMPFAAGGDVVVLRTSGEDGYNDFLYSDIGGCDSVETMLVTSRELANDPYVAFRVRNAEAVFLAGGDQATYLNNWMGTAVEDALMEAWGRGAALGGTSAGCAVLGEFMFAAYVDTVYSSEALEDPYNEFMTLERGFLPLPPLAGVITDQHFAARDRMGRLATFLGRLIQDGWSTAPIGLGVDEYTAVAIDPEGVGRVYGEGAAYLMKTSTPPTSCEPGVPFAMSGLTVHKLVAGDTVALPAGTTDVPGQALAVENEALIPADPY</sequence>
<accession>A0A017T8C2</accession>
<dbReference type="GO" id="GO:0006508">
    <property type="term" value="P:proteolysis"/>
    <property type="evidence" value="ECO:0007669"/>
    <property type="project" value="UniProtKB-KW"/>
</dbReference>
<dbReference type="Gene3D" id="3.40.50.880">
    <property type="match status" value="1"/>
</dbReference>
<name>A0A017T8C2_9BACT</name>
<protein>
    <submittedName>
        <fullName evidence="7">Cyanophycinase</fullName>
    </submittedName>
</protein>
<gene>
    <name evidence="7" type="ORF">CAP_3882</name>
</gene>
<feature type="compositionally biased region" description="Gly residues" evidence="5">
    <location>
        <begin position="50"/>
        <end position="72"/>
    </location>
</feature>
<proteinExistence type="inferred from homology"/>
<comment type="similarity">
    <text evidence="1">Belongs to the peptidase S51 family.</text>
</comment>
<dbReference type="STRING" id="1192034.CAP_3882"/>
<keyword evidence="4" id="KW-0720">Serine protease</keyword>
<dbReference type="AlphaFoldDB" id="A0A017T8C2"/>
<dbReference type="SUPFAM" id="SSF52317">
    <property type="entry name" value="Class I glutamine amidotransferase-like"/>
    <property type="match status" value="1"/>
</dbReference>
<dbReference type="GO" id="GO:0008236">
    <property type="term" value="F:serine-type peptidase activity"/>
    <property type="evidence" value="ECO:0007669"/>
    <property type="project" value="UniProtKB-KW"/>
</dbReference>
<comment type="caution">
    <text evidence="7">The sequence shown here is derived from an EMBL/GenBank/DDBJ whole genome shotgun (WGS) entry which is preliminary data.</text>
</comment>
<keyword evidence="3" id="KW-0378">Hydrolase</keyword>
<evidence type="ECO:0000256" key="2">
    <source>
        <dbReference type="ARBA" id="ARBA00022670"/>
    </source>
</evidence>
<dbReference type="PROSITE" id="PS51257">
    <property type="entry name" value="PROKAR_LIPOPROTEIN"/>
    <property type="match status" value="1"/>
</dbReference>
<dbReference type="Pfam" id="PF03575">
    <property type="entry name" value="Peptidase_S51"/>
    <property type="match status" value="1"/>
</dbReference>
<dbReference type="PANTHER" id="PTHR36175">
    <property type="entry name" value="CYANOPHYCINASE"/>
    <property type="match status" value="1"/>
</dbReference>
<evidence type="ECO:0000256" key="4">
    <source>
        <dbReference type="ARBA" id="ARBA00022825"/>
    </source>
</evidence>
<dbReference type="OrthoDB" id="9799980at2"/>
<feature type="region of interest" description="Disordered" evidence="5">
    <location>
        <begin position="50"/>
        <end position="80"/>
    </location>
</feature>
<dbReference type="CDD" id="cd03145">
    <property type="entry name" value="GAT1_cyanophycinase"/>
    <property type="match status" value="1"/>
</dbReference>
<dbReference type="MEROPS" id="S51.003"/>
<evidence type="ECO:0000256" key="5">
    <source>
        <dbReference type="SAM" id="MobiDB-lite"/>
    </source>
</evidence>
<dbReference type="InterPro" id="IPR005320">
    <property type="entry name" value="Peptidase_S51"/>
</dbReference>
<feature type="chain" id="PRO_5001496425" evidence="6">
    <location>
        <begin position="27"/>
        <end position="380"/>
    </location>
</feature>
<evidence type="ECO:0000313" key="8">
    <source>
        <dbReference type="Proteomes" id="UP000019678"/>
    </source>
</evidence>
<dbReference type="PANTHER" id="PTHR36175:SF1">
    <property type="entry name" value="CYANOPHYCINASE"/>
    <property type="match status" value="1"/>
</dbReference>
<dbReference type="Proteomes" id="UP000019678">
    <property type="component" value="Unassembled WGS sequence"/>
</dbReference>
<dbReference type="EMBL" id="ASRX01000029">
    <property type="protein sequence ID" value="EYF04856.1"/>
    <property type="molecule type" value="Genomic_DNA"/>
</dbReference>
<dbReference type="RefSeq" id="WP_052375538.1">
    <property type="nucleotide sequence ID" value="NZ_ASRX01000029.1"/>
</dbReference>